<evidence type="ECO:0000313" key="1">
    <source>
        <dbReference type="EMBL" id="KEZ11917.1"/>
    </source>
</evidence>
<organism evidence="1 2">
    <name type="scientific">Sphingobium yanoikuyae</name>
    <name type="common">Sphingomonas yanoikuyae</name>
    <dbReference type="NCBI Taxonomy" id="13690"/>
    <lineage>
        <taxon>Bacteria</taxon>
        <taxon>Pseudomonadati</taxon>
        <taxon>Pseudomonadota</taxon>
        <taxon>Alphaproteobacteria</taxon>
        <taxon>Sphingomonadales</taxon>
        <taxon>Sphingomonadaceae</taxon>
        <taxon>Sphingobium</taxon>
    </lineage>
</organism>
<dbReference type="Proteomes" id="UP000028534">
    <property type="component" value="Unassembled WGS sequence"/>
</dbReference>
<dbReference type="RefSeq" id="WP_037523648.1">
    <property type="nucleotide sequence ID" value="NZ_JGVR01000100.1"/>
</dbReference>
<proteinExistence type="predicted"/>
<reference evidence="1 2" key="1">
    <citation type="submission" date="2014-03" db="EMBL/GenBank/DDBJ databases">
        <title>Genome sequence of Sphingobium yanoikuyae B1.</title>
        <authorList>
            <person name="Gan H.M."/>
            <person name="Gan H.Y."/>
            <person name="Savka M.A."/>
        </authorList>
    </citation>
    <scope>NUCLEOTIDE SEQUENCE [LARGE SCALE GENOMIC DNA]</scope>
    <source>
        <strain evidence="1 2">B1</strain>
    </source>
</reference>
<dbReference type="eggNOG" id="COG0790">
    <property type="taxonomic scope" value="Bacteria"/>
</dbReference>
<name>A0A084E1S5_SPHYA</name>
<dbReference type="SMART" id="SM00671">
    <property type="entry name" value="SEL1"/>
    <property type="match status" value="4"/>
</dbReference>
<dbReference type="InterPro" id="IPR006597">
    <property type="entry name" value="Sel1-like"/>
</dbReference>
<evidence type="ECO:0000313" key="2">
    <source>
        <dbReference type="Proteomes" id="UP000028534"/>
    </source>
</evidence>
<dbReference type="PANTHER" id="PTHR43628:SF1">
    <property type="entry name" value="CHITIN SYNTHASE REGULATORY FACTOR 2-RELATED"/>
    <property type="match status" value="1"/>
</dbReference>
<dbReference type="Pfam" id="PF08238">
    <property type="entry name" value="Sel1"/>
    <property type="match status" value="5"/>
</dbReference>
<dbReference type="SUPFAM" id="SSF81901">
    <property type="entry name" value="HCP-like"/>
    <property type="match status" value="1"/>
</dbReference>
<dbReference type="Gene3D" id="1.25.40.10">
    <property type="entry name" value="Tetratricopeptide repeat domain"/>
    <property type="match status" value="1"/>
</dbReference>
<accession>A0A084E1S5</accession>
<protein>
    <submittedName>
        <fullName evidence="1">Sel1 repeat protein</fullName>
    </submittedName>
</protein>
<sequence>MTATSPLLSQTADQMRAQLAASPEAAAALIRAGADAGLPDAQAYYGQLLLDGQGVAADPAEAFRQFGLAAASGHVMAINMVGRCHEKGWGTPVDPVAAAACYRRAAQAGLDWGMYNWGSALGLGAGVAKDEAAALGWFQKAAALGHAKSINFLGAFHEEGRLLPRDMDRAALCYRIAAEGGDFRGQFNHGRLLADAGDIAAATHWMQTAATSATPAFRTMMRDQLAASPHTALRALATGL</sequence>
<dbReference type="InterPro" id="IPR011990">
    <property type="entry name" value="TPR-like_helical_dom_sf"/>
</dbReference>
<comment type="caution">
    <text evidence="1">The sequence shown here is derived from an EMBL/GenBank/DDBJ whole genome shotgun (WGS) entry which is preliminary data.</text>
</comment>
<dbReference type="InterPro" id="IPR052945">
    <property type="entry name" value="Mitotic_Regulator"/>
</dbReference>
<dbReference type="PATRIC" id="fig|13690.10.peg.5596"/>
<dbReference type="PANTHER" id="PTHR43628">
    <property type="entry name" value="ACTIVATOR OF C KINASE PROTEIN 1-RELATED"/>
    <property type="match status" value="1"/>
</dbReference>
<dbReference type="EMBL" id="JGVR01000100">
    <property type="protein sequence ID" value="KEZ11917.1"/>
    <property type="molecule type" value="Genomic_DNA"/>
</dbReference>
<dbReference type="AlphaFoldDB" id="A0A084E1S5"/>
<gene>
    <name evidence="1" type="ORF">CP98_05378</name>
</gene>